<keyword evidence="2" id="KW-0378">Hydrolase</keyword>
<accession>A0A8H6VST2</accession>
<dbReference type="InterPro" id="IPR029058">
    <property type="entry name" value="AB_hydrolase_fold"/>
</dbReference>
<feature type="domain" description="Peptidase S33 tripeptidyl aminopeptidase-like C-terminal" evidence="5">
    <location>
        <begin position="441"/>
        <end position="542"/>
    </location>
</feature>
<gene>
    <name evidence="6" type="ORF">MIND_01166400</name>
</gene>
<comment type="similarity">
    <text evidence="1">Belongs to the peptidase S33 family.</text>
</comment>
<dbReference type="Gene3D" id="3.40.50.1820">
    <property type="entry name" value="alpha/beta hydrolase"/>
    <property type="match status" value="1"/>
</dbReference>
<dbReference type="InterPro" id="IPR013595">
    <property type="entry name" value="Pept_S33_TAP-like_C"/>
</dbReference>
<keyword evidence="7" id="KW-1185">Reference proteome</keyword>
<dbReference type="PANTHER" id="PTHR43248:SF25">
    <property type="entry name" value="AB HYDROLASE-1 DOMAIN-CONTAINING PROTEIN-RELATED"/>
    <property type="match status" value="1"/>
</dbReference>
<evidence type="ECO:0000256" key="3">
    <source>
        <dbReference type="SAM" id="SignalP"/>
    </source>
</evidence>
<comment type="caution">
    <text evidence="6">The sequence shown here is derived from an EMBL/GenBank/DDBJ whole genome shotgun (WGS) entry which is preliminary data.</text>
</comment>
<evidence type="ECO:0000259" key="4">
    <source>
        <dbReference type="Pfam" id="PF00561"/>
    </source>
</evidence>
<name>A0A8H6VST2_9AGAR</name>
<dbReference type="PANTHER" id="PTHR43248">
    <property type="entry name" value="2-SUCCINYL-6-HYDROXY-2,4-CYCLOHEXADIENE-1-CARBOXYLATE SYNTHASE"/>
    <property type="match status" value="1"/>
</dbReference>
<dbReference type="Proteomes" id="UP000636479">
    <property type="component" value="Unassembled WGS sequence"/>
</dbReference>
<keyword evidence="3" id="KW-0732">Signal</keyword>
<dbReference type="GeneID" id="59350700"/>
<reference evidence="6" key="1">
    <citation type="submission" date="2020-05" db="EMBL/GenBank/DDBJ databases">
        <title>Mycena genomes resolve the evolution of fungal bioluminescence.</title>
        <authorList>
            <person name="Tsai I.J."/>
        </authorList>
    </citation>
    <scope>NUCLEOTIDE SEQUENCE</scope>
    <source>
        <strain evidence="6">171206Taipei</strain>
    </source>
</reference>
<dbReference type="EMBL" id="JACAZF010000011">
    <property type="protein sequence ID" value="KAF7292682.1"/>
    <property type="molecule type" value="Genomic_DNA"/>
</dbReference>
<dbReference type="RefSeq" id="XP_037215110.1">
    <property type="nucleotide sequence ID" value="XM_037368184.1"/>
</dbReference>
<evidence type="ECO:0000313" key="7">
    <source>
        <dbReference type="Proteomes" id="UP000636479"/>
    </source>
</evidence>
<dbReference type="OrthoDB" id="425534at2759"/>
<organism evidence="6 7">
    <name type="scientific">Mycena indigotica</name>
    <dbReference type="NCBI Taxonomy" id="2126181"/>
    <lineage>
        <taxon>Eukaryota</taxon>
        <taxon>Fungi</taxon>
        <taxon>Dikarya</taxon>
        <taxon>Basidiomycota</taxon>
        <taxon>Agaricomycotina</taxon>
        <taxon>Agaricomycetes</taxon>
        <taxon>Agaricomycetidae</taxon>
        <taxon>Agaricales</taxon>
        <taxon>Marasmiineae</taxon>
        <taxon>Mycenaceae</taxon>
        <taxon>Mycena</taxon>
    </lineage>
</organism>
<protein>
    <submittedName>
        <fullName evidence="6">Uncharacterized protein</fullName>
    </submittedName>
</protein>
<dbReference type="InterPro" id="IPR000073">
    <property type="entry name" value="AB_hydrolase_1"/>
</dbReference>
<dbReference type="InterPro" id="IPR051601">
    <property type="entry name" value="Serine_prot/Carboxylest_S33"/>
</dbReference>
<dbReference type="SUPFAM" id="SSF53474">
    <property type="entry name" value="alpha/beta-Hydrolases"/>
    <property type="match status" value="1"/>
</dbReference>
<proteinExistence type="inferred from homology"/>
<feature type="domain" description="AB hydrolase-1" evidence="4">
    <location>
        <begin position="90"/>
        <end position="286"/>
    </location>
</feature>
<feature type="signal peptide" evidence="3">
    <location>
        <begin position="1"/>
        <end position="22"/>
    </location>
</feature>
<evidence type="ECO:0000259" key="5">
    <source>
        <dbReference type="Pfam" id="PF08386"/>
    </source>
</evidence>
<evidence type="ECO:0000256" key="2">
    <source>
        <dbReference type="ARBA" id="ARBA00022801"/>
    </source>
</evidence>
<dbReference type="AlphaFoldDB" id="A0A8H6VST2"/>
<dbReference type="Pfam" id="PF08386">
    <property type="entry name" value="Abhydrolase_4"/>
    <property type="match status" value="1"/>
</dbReference>
<feature type="chain" id="PRO_5034485967" evidence="3">
    <location>
        <begin position="23"/>
        <end position="588"/>
    </location>
</feature>
<sequence length="588" mass="62432">MPRPSALPLSLVLSLAGAYVIAQEAPAPPTFNWTSVKACSELKWKPCYLPNFECARLNVPLDYSAPDKGPVAIAMTRFRSTADASAYRGPILLNPGGPGGSGVEWVLQVGPQIAKVAGPEFDIVGFDPRGVSLSEPTVSWFDNDAERVAWIPPATNAVYHSVNASADALARFAARTQIQAQLAVARDTKNTLQHVTTDNTARDMLTITEKFGFEKLQFYGISYGTVLGATFASMFPDKVGRIAIDGVVPMDEYYSGKFFFLAALQLLIFLGLPAQMTNAVLDADKALDAFASSCFEAGPEACAFHNNASSASAISDAITALFTSVQTNPVAAFAAPAAGAYGIVDYSFLKNVFFQILYRPYDLFPVLAAGLANLAAGNASTIYAGAMQGVQPFTCSADAAPQPHSFESFVSIICNDAAALNDTLPELEENYKAGERSSRNFGDLIANWRMLCAPWKVHREGRFSGPFGAEKTATPLLVIGNTADHVTPLAGAAKTVSFFPGSALLTYDAVGHTSTIAPSNCVYGVLGAYFRDGTLPPKDTVCQPDVKLFGPPPTEPAPPAASGEARREVTRRGLGAGITGMWGTRFTL</sequence>
<dbReference type="Pfam" id="PF00561">
    <property type="entry name" value="Abhydrolase_1"/>
    <property type="match status" value="1"/>
</dbReference>
<dbReference type="GO" id="GO:0016787">
    <property type="term" value="F:hydrolase activity"/>
    <property type="evidence" value="ECO:0007669"/>
    <property type="project" value="UniProtKB-KW"/>
</dbReference>
<evidence type="ECO:0000256" key="1">
    <source>
        <dbReference type="ARBA" id="ARBA00010088"/>
    </source>
</evidence>
<evidence type="ECO:0000313" key="6">
    <source>
        <dbReference type="EMBL" id="KAF7292682.1"/>
    </source>
</evidence>